<comment type="subcellular location">
    <subcellularLocation>
        <location evidence="1">Golgi apparatus membrane</location>
        <topology evidence="1">Single-pass type II membrane protein</topology>
    </subcellularLocation>
</comment>
<keyword evidence="3" id="KW-0808">Transferase</keyword>
<gene>
    <name evidence="13" type="ordered locus">Os06g0272800</name>
    <name evidence="13" type="ORF">OSNPB_060272800</name>
</gene>
<name>A0A0P0WV46_ORYSJ</name>
<evidence type="ECO:0000256" key="1">
    <source>
        <dbReference type="ARBA" id="ARBA00004323"/>
    </source>
</evidence>
<feature type="domain" description="Trichome birefringence-like C-terminal" evidence="11">
    <location>
        <begin position="2"/>
        <end position="106"/>
    </location>
</feature>
<dbReference type="InterPro" id="IPR026057">
    <property type="entry name" value="TBL_C"/>
</dbReference>
<reference evidence="14" key="1">
    <citation type="journal article" date="2005" name="Nature">
        <title>The map-based sequence of the rice genome.</title>
        <authorList>
            <consortium name="International rice genome sequencing project (IRGSP)"/>
            <person name="Matsumoto T."/>
            <person name="Wu J."/>
            <person name="Kanamori H."/>
            <person name="Katayose Y."/>
            <person name="Fujisawa M."/>
            <person name="Namiki N."/>
            <person name="Mizuno H."/>
            <person name="Yamamoto K."/>
            <person name="Antonio B.A."/>
            <person name="Baba T."/>
            <person name="Sakata K."/>
            <person name="Nagamura Y."/>
            <person name="Aoki H."/>
            <person name="Arikawa K."/>
            <person name="Arita K."/>
            <person name="Bito T."/>
            <person name="Chiden Y."/>
            <person name="Fujitsuka N."/>
            <person name="Fukunaka R."/>
            <person name="Hamada M."/>
            <person name="Harada C."/>
            <person name="Hayashi A."/>
            <person name="Hijishita S."/>
            <person name="Honda M."/>
            <person name="Hosokawa S."/>
            <person name="Ichikawa Y."/>
            <person name="Idonuma A."/>
            <person name="Iijima M."/>
            <person name="Ikeda M."/>
            <person name="Ikeno M."/>
            <person name="Ito K."/>
            <person name="Ito S."/>
            <person name="Ito T."/>
            <person name="Ito Y."/>
            <person name="Ito Y."/>
            <person name="Iwabuchi A."/>
            <person name="Kamiya K."/>
            <person name="Karasawa W."/>
            <person name="Kurita K."/>
            <person name="Katagiri S."/>
            <person name="Kikuta A."/>
            <person name="Kobayashi H."/>
            <person name="Kobayashi N."/>
            <person name="Machita K."/>
            <person name="Maehara T."/>
            <person name="Masukawa M."/>
            <person name="Mizubayashi T."/>
            <person name="Mukai Y."/>
            <person name="Nagasaki H."/>
            <person name="Nagata Y."/>
            <person name="Naito S."/>
            <person name="Nakashima M."/>
            <person name="Nakama Y."/>
            <person name="Nakamichi Y."/>
            <person name="Nakamura M."/>
            <person name="Meguro A."/>
            <person name="Negishi M."/>
            <person name="Ohta I."/>
            <person name="Ohta T."/>
            <person name="Okamoto M."/>
            <person name="Ono N."/>
            <person name="Saji S."/>
            <person name="Sakaguchi M."/>
            <person name="Sakai K."/>
            <person name="Shibata M."/>
            <person name="Shimokawa T."/>
            <person name="Song J."/>
            <person name="Takazaki Y."/>
            <person name="Terasawa K."/>
            <person name="Tsugane M."/>
            <person name="Tsuji K."/>
            <person name="Ueda S."/>
            <person name="Waki K."/>
            <person name="Yamagata H."/>
            <person name="Yamamoto M."/>
            <person name="Yamamoto S."/>
            <person name="Yamane H."/>
            <person name="Yoshiki S."/>
            <person name="Yoshihara R."/>
            <person name="Yukawa K."/>
            <person name="Zhong H."/>
            <person name="Yano M."/>
            <person name="Yuan Q."/>
            <person name="Ouyang S."/>
            <person name="Liu J."/>
            <person name="Jones K.M."/>
            <person name="Gansberger K."/>
            <person name="Moffat K."/>
            <person name="Hill J."/>
            <person name="Bera J."/>
            <person name="Fadrosh D."/>
            <person name="Jin S."/>
            <person name="Johri S."/>
            <person name="Kim M."/>
            <person name="Overton L."/>
            <person name="Reardon M."/>
            <person name="Tsitrin T."/>
            <person name="Vuong H."/>
            <person name="Weaver B."/>
            <person name="Ciecko A."/>
            <person name="Tallon L."/>
            <person name="Jackson J."/>
            <person name="Pai G."/>
            <person name="Aken S.V."/>
            <person name="Utterback T."/>
            <person name="Reidmuller S."/>
            <person name="Feldblyum T."/>
            <person name="Hsiao J."/>
            <person name="Zismann V."/>
            <person name="Iobst S."/>
            <person name="de Vazeille A.R."/>
            <person name="Buell C.R."/>
            <person name="Ying K."/>
            <person name="Li Y."/>
            <person name="Lu T."/>
            <person name="Huang Y."/>
            <person name="Zhao Q."/>
            <person name="Feng Q."/>
            <person name="Zhang L."/>
            <person name="Zhu J."/>
            <person name="Weng Q."/>
            <person name="Mu J."/>
            <person name="Lu Y."/>
            <person name="Fan D."/>
            <person name="Liu Y."/>
            <person name="Guan J."/>
            <person name="Zhang Y."/>
            <person name="Yu S."/>
            <person name="Liu X."/>
            <person name="Zhang Y."/>
            <person name="Hong G."/>
            <person name="Han B."/>
            <person name="Choisne N."/>
            <person name="Demange N."/>
            <person name="Orjeda G."/>
            <person name="Samain S."/>
            <person name="Cattolico L."/>
            <person name="Pelletier E."/>
            <person name="Couloux A."/>
            <person name="Segurens B."/>
            <person name="Wincker P."/>
            <person name="D'Hont A."/>
            <person name="Scarpelli C."/>
            <person name="Weissenbach J."/>
            <person name="Salanoubat M."/>
            <person name="Quetier F."/>
            <person name="Yu Y."/>
            <person name="Kim H.R."/>
            <person name="Rambo T."/>
            <person name="Currie J."/>
            <person name="Collura K."/>
            <person name="Luo M."/>
            <person name="Yang T."/>
            <person name="Ammiraju J.S.S."/>
            <person name="Engler F."/>
            <person name="Soderlund C."/>
            <person name="Wing R.A."/>
            <person name="Palmer L.E."/>
            <person name="de la Bastide M."/>
            <person name="Spiegel L."/>
            <person name="Nascimento L."/>
            <person name="Zutavern T."/>
            <person name="O'Shaughnessy A."/>
            <person name="Dike S."/>
            <person name="Dedhia N."/>
            <person name="Preston R."/>
            <person name="Balija V."/>
            <person name="McCombie W.R."/>
            <person name="Chow T."/>
            <person name="Chen H."/>
            <person name="Chung M."/>
            <person name="Chen C."/>
            <person name="Shaw J."/>
            <person name="Wu H."/>
            <person name="Hsiao K."/>
            <person name="Chao Y."/>
            <person name="Chu M."/>
            <person name="Cheng C."/>
            <person name="Hour A."/>
            <person name="Lee P."/>
            <person name="Lin S."/>
            <person name="Lin Y."/>
            <person name="Liou J."/>
            <person name="Liu S."/>
            <person name="Hsing Y."/>
            <person name="Raghuvanshi S."/>
            <person name="Mohanty A."/>
            <person name="Bharti A.K."/>
            <person name="Gaur A."/>
            <person name="Gupta V."/>
            <person name="Kumar D."/>
            <person name="Ravi V."/>
            <person name="Vij S."/>
            <person name="Kapur A."/>
            <person name="Khurana P."/>
            <person name="Khurana P."/>
            <person name="Khurana J.P."/>
            <person name="Tyagi A.K."/>
            <person name="Gaikwad K."/>
            <person name="Singh A."/>
            <person name="Dalal V."/>
            <person name="Srivastava S."/>
            <person name="Dixit A."/>
            <person name="Pal A.K."/>
            <person name="Ghazi I.A."/>
            <person name="Yadav M."/>
            <person name="Pandit A."/>
            <person name="Bhargava A."/>
            <person name="Sureshbabu K."/>
            <person name="Batra K."/>
            <person name="Sharma T.R."/>
            <person name="Mohapatra T."/>
            <person name="Singh N.K."/>
            <person name="Messing J."/>
            <person name="Nelson A.B."/>
            <person name="Fuks G."/>
            <person name="Kavchok S."/>
            <person name="Keizer G."/>
            <person name="Linton E."/>
            <person name="Llaca V."/>
            <person name="Song R."/>
            <person name="Tanyolac B."/>
            <person name="Young S."/>
            <person name="Ho-Il K."/>
            <person name="Hahn J.H."/>
            <person name="Sangsakoo G."/>
            <person name="Vanavichit A."/>
            <person name="de Mattos Luiz.A.T."/>
            <person name="Zimmer P.D."/>
            <person name="Malone G."/>
            <person name="Dellagostin O."/>
            <person name="de Oliveira A.C."/>
            <person name="Bevan M."/>
            <person name="Bancroft I."/>
            <person name="Minx P."/>
            <person name="Cordum H."/>
            <person name="Wilson R."/>
            <person name="Cheng Z."/>
            <person name="Jin W."/>
            <person name="Jiang J."/>
            <person name="Leong S.A."/>
            <person name="Iwama H."/>
            <person name="Gojobori T."/>
            <person name="Itoh T."/>
            <person name="Niimura Y."/>
            <person name="Fujii Y."/>
            <person name="Habara T."/>
            <person name="Sakai H."/>
            <person name="Sato Y."/>
            <person name="Wilson G."/>
            <person name="Kumar K."/>
            <person name="McCouch S."/>
            <person name="Juretic N."/>
            <person name="Hoen D."/>
            <person name="Wright S."/>
            <person name="Bruskiewich R."/>
            <person name="Bureau T."/>
            <person name="Miyao A."/>
            <person name="Hirochika H."/>
            <person name="Nishikawa T."/>
            <person name="Kadowaki K."/>
            <person name="Sugiura M."/>
            <person name="Burr B."/>
            <person name="Sasaki T."/>
        </authorList>
    </citation>
    <scope>NUCLEOTIDE SEQUENCE [LARGE SCALE GENOMIC DNA]</scope>
    <source>
        <strain evidence="14">cv. Nipponbare</strain>
    </source>
</reference>
<feature type="domain" description="Trichome birefringence-like C-terminal" evidence="11">
    <location>
        <begin position="171"/>
        <end position="463"/>
    </location>
</feature>
<dbReference type="eggNOG" id="ENOG502QSJI">
    <property type="taxonomic scope" value="Eukaryota"/>
</dbReference>
<dbReference type="GO" id="GO:0016413">
    <property type="term" value="F:O-acetyltransferase activity"/>
    <property type="evidence" value="ECO:0000318"/>
    <property type="project" value="GO_Central"/>
</dbReference>
<dbReference type="InterPro" id="IPR029962">
    <property type="entry name" value="TBL"/>
</dbReference>
<evidence type="ECO:0000313" key="13">
    <source>
        <dbReference type="EMBL" id="BAS97202.1"/>
    </source>
</evidence>
<evidence type="ECO:0000259" key="11">
    <source>
        <dbReference type="Pfam" id="PF13839"/>
    </source>
</evidence>
<evidence type="ECO:0000256" key="7">
    <source>
        <dbReference type="ARBA" id="ARBA00023034"/>
    </source>
</evidence>
<keyword evidence="6" id="KW-1133">Transmembrane helix</keyword>
<evidence type="ECO:0000256" key="4">
    <source>
        <dbReference type="ARBA" id="ARBA00022692"/>
    </source>
</evidence>
<evidence type="ECO:0000256" key="10">
    <source>
        <dbReference type="ARBA" id="ARBA00023180"/>
    </source>
</evidence>
<dbReference type="Pfam" id="PF14416">
    <property type="entry name" value="PMR5N"/>
    <property type="match status" value="1"/>
</dbReference>
<keyword evidence="5" id="KW-0735">Signal-anchor</keyword>
<keyword evidence="8" id="KW-0472">Membrane</keyword>
<dbReference type="GO" id="GO:1990538">
    <property type="term" value="F:xylan O-acetyltransferase activity"/>
    <property type="evidence" value="ECO:0007669"/>
    <property type="project" value="UniProtKB-ARBA"/>
</dbReference>
<dbReference type="Gramene" id="Os06t0272800-00">
    <property type="protein sequence ID" value="Os06t0272800-00"/>
    <property type="gene ID" value="Os06g0272800"/>
</dbReference>
<organism evidence="13 14">
    <name type="scientific">Oryza sativa subsp. japonica</name>
    <name type="common">Rice</name>
    <dbReference type="NCBI Taxonomy" id="39947"/>
    <lineage>
        <taxon>Eukaryota</taxon>
        <taxon>Viridiplantae</taxon>
        <taxon>Streptophyta</taxon>
        <taxon>Embryophyta</taxon>
        <taxon>Tracheophyta</taxon>
        <taxon>Spermatophyta</taxon>
        <taxon>Magnoliopsida</taxon>
        <taxon>Liliopsida</taxon>
        <taxon>Poales</taxon>
        <taxon>Poaceae</taxon>
        <taxon>BOP clade</taxon>
        <taxon>Oryzoideae</taxon>
        <taxon>Oryzeae</taxon>
        <taxon>Oryzinae</taxon>
        <taxon>Oryza</taxon>
        <taxon>Oryza sativa</taxon>
    </lineage>
</organism>
<evidence type="ECO:0000313" key="14">
    <source>
        <dbReference type="Proteomes" id="UP000059680"/>
    </source>
</evidence>
<feature type="domain" description="Trichome birefringence-like N-terminal" evidence="12">
    <location>
        <begin position="117"/>
        <end position="165"/>
    </location>
</feature>
<dbReference type="PaxDb" id="39947-A0A0P0WV46"/>
<dbReference type="AlphaFoldDB" id="A0A0P0WV46"/>
<protein>
    <submittedName>
        <fullName evidence="13">Os06g0272800 protein</fullName>
    </submittedName>
</protein>
<keyword evidence="7" id="KW-0333">Golgi apparatus</keyword>
<evidence type="ECO:0000256" key="9">
    <source>
        <dbReference type="ARBA" id="ARBA00023157"/>
    </source>
</evidence>
<evidence type="ECO:0000256" key="2">
    <source>
        <dbReference type="ARBA" id="ARBA00007727"/>
    </source>
</evidence>
<dbReference type="PANTHER" id="PTHR32285">
    <property type="entry name" value="PROTEIN TRICHOME BIREFRINGENCE-LIKE 9-RELATED"/>
    <property type="match status" value="1"/>
</dbReference>
<keyword evidence="14" id="KW-1185">Reference proteome</keyword>
<accession>A0A0P0WV46</accession>
<dbReference type="GO" id="GO:0005794">
    <property type="term" value="C:Golgi apparatus"/>
    <property type="evidence" value="ECO:0000318"/>
    <property type="project" value="GO_Central"/>
</dbReference>
<sequence length="466" mass="51855">MHYGSHNFTIAVFWSPYLVTANQSSDPAAGGLWDLYLDEPDAAWAVAVAGFDYAVVSAANWFTRPSMFHERGRLVGCHYCLVPGVPDLTLRYSLRAAFRTALRALAAGAGGAGVFNGTAIWVPDMAGEPPPYTSESCPVIHGHYDCMRYGRPDLGYVRWRWRPDGGCELLRFDAARFLAAMRGRSVAFVGDSLARNQMHSLVCLLSHAERPAPWTNGSYAYRFERHGLTVTAFWSPFLVRAVETDPDGPTGSGSGLWSLHLDEPDAGWAAHVGAFDYVVVSAGSWFYRPSMFYDRRGRLVGCNTCLSPNVTDLTLRYSLRMAFRSALRAAATGSHRHATRRTVIVRTISPSHYENGTWNGDGDCLRTRPARRGEWELNAMEKDMHRIQVEEFAAAAEETAGKRGKEAARMLLMDATEAMAQRPDGHPSKYRLWQPDKFKVSRDCVHWCLPGAMDACNDMLFHMLIG</sequence>
<dbReference type="Pfam" id="PF13839">
    <property type="entry name" value="PC-Esterase"/>
    <property type="match status" value="2"/>
</dbReference>
<comment type="similarity">
    <text evidence="2">Belongs to the PC-esterase family. TBL subfamily.</text>
</comment>
<keyword evidence="9" id="KW-1015">Disulfide bond</keyword>
<dbReference type="SMR" id="A0A0P0WV46"/>
<proteinExistence type="inferred from homology"/>
<keyword evidence="4" id="KW-0812">Transmembrane</keyword>
<reference evidence="13 14" key="2">
    <citation type="journal article" date="2013" name="Plant Cell Physiol.">
        <title>Rice Annotation Project Database (RAP-DB): an integrative and interactive database for rice genomics.</title>
        <authorList>
            <person name="Sakai H."/>
            <person name="Lee S.S."/>
            <person name="Tanaka T."/>
            <person name="Numa H."/>
            <person name="Kim J."/>
            <person name="Kawahara Y."/>
            <person name="Wakimoto H."/>
            <person name="Yang C.C."/>
            <person name="Iwamoto M."/>
            <person name="Abe T."/>
            <person name="Yamada Y."/>
            <person name="Muto A."/>
            <person name="Inokuchi H."/>
            <person name="Ikemura T."/>
            <person name="Matsumoto T."/>
            <person name="Sasaki T."/>
            <person name="Itoh T."/>
        </authorList>
    </citation>
    <scope>NUCLEOTIDE SEQUENCE [LARGE SCALE GENOMIC DNA]</scope>
    <source>
        <strain evidence="14">cv. Nipponbare</strain>
    </source>
</reference>
<dbReference type="OMA" id="YECELTR"/>
<reference evidence="13 14" key="3">
    <citation type="journal article" date="2013" name="Rice">
        <title>Improvement of the Oryza sativa Nipponbare reference genome using next generation sequence and optical map data.</title>
        <authorList>
            <person name="Kawahara Y."/>
            <person name="de la Bastide M."/>
            <person name="Hamilton J.P."/>
            <person name="Kanamori H."/>
            <person name="McCombie W.R."/>
            <person name="Ouyang S."/>
            <person name="Schwartz D.C."/>
            <person name="Tanaka T."/>
            <person name="Wu J."/>
            <person name="Zhou S."/>
            <person name="Childs K.L."/>
            <person name="Davidson R.M."/>
            <person name="Lin H."/>
            <person name="Quesada-Ocampo L."/>
            <person name="Vaillancourt B."/>
            <person name="Sakai H."/>
            <person name="Lee S.S."/>
            <person name="Kim J."/>
            <person name="Numa H."/>
            <person name="Itoh T."/>
            <person name="Buell C.R."/>
            <person name="Matsumoto T."/>
        </authorList>
    </citation>
    <scope>NUCLEOTIDE SEQUENCE [LARGE SCALE GENOMIC DNA]</scope>
    <source>
        <strain evidence="14">cv. Nipponbare</strain>
    </source>
</reference>
<evidence type="ECO:0000259" key="12">
    <source>
        <dbReference type="Pfam" id="PF14416"/>
    </source>
</evidence>
<evidence type="ECO:0000256" key="6">
    <source>
        <dbReference type="ARBA" id="ARBA00022989"/>
    </source>
</evidence>
<evidence type="ECO:0000256" key="3">
    <source>
        <dbReference type="ARBA" id="ARBA00022679"/>
    </source>
</evidence>
<dbReference type="PANTHER" id="PTHR32285:SF61">
    <property type="entry name" value="OS06G0272800 PROTEIN"/>
    <property type="match status" value="1"/>
</dbReference>
<dbReference type="EMBL" id="AP014962">
    <property type="protein sequence ID" value="BAS97202.1"/>
    <property type="molecule type" value="Genomic_DNA"/>
</dbReference>
<evidence type="ECO:0000256" key="8">
    <source>
        <dbReference type="ARBA" id="ARBA00023136"/>
    </source>
</evidence>
<dbReference type="GO" id="GO:0000139">
    <property type="term" value="C:Golgi membrane"/>
    <property type="evidence" value="ECO:0007669"/>
    <property type="project" value="UniProtKB-SubCell"/>
</dbReference>
<evidence type="ECO:0000256" key="5">
    <source>
        <dbReference type="ARBA" id="ARBA00022968"/>
    </source>
</evidence>
<dbReference type="FunCoup" id="A0A0P0WV46">
    <property type="interactions" value="3"/>
</dbReference>
<dbReference type="InterPro" id="IPR025846">
    <property type="entry name" value="TBL_N"/>
</dbReference>
<dbReference type="Proteomes" id="UP000059680">
    <property type="component" value="Chromosome 6"/>
</dbReference>
<keyword evidence="10" id="KW-0325">Glycoprotein</keyword>
<dbReference type="InParanoid" id="A0A0P0WV46"/>